<dbReference type="PaxDb" id="9796-ENSECAP00000038283"/>
<proteinExistence type="predicted"/>
<dbReference type="InParanoid" id="A0A3Q2HVD0"/>
<feature type="region of interest" description="Disordered" evidence="1">
    <location>
        <begin position="1"/>
        <end position="58"/>
    </location>
</feature>
<evidence type="ECO:0000256" key="1">
    <source>
        <dbReference type="SAM" id="MobiDB-lite"/>
    </source>
</evidence>
<sequence length="171" mass="19072">MRVEETEKGSLTSNAAWGSSSIRASEKLRKNLPGKQRLQQGSLTKKSRGIKINSQEKKKHAAKPFVTRDVIRGYVFVSGSTASDCASSRDLYAGNHRRLGLAGSRSVFAEPREKEPFWFRCGCTVPLPRTTEAQAFSPVGFQVEKENLFRPKALKGVRWPEVVSVLLFFPT</sequence>
<keyword evidence="3" id="KW-1185">Reference proteome</keyword>
<dbReference type="GeneTree" id="ENSGT00950000186331"/>
<reference evidence="2" key="3">
    <citation type="submission" date="2025-09" db="UniProtKB">
        <authorList>
            <consortium name="Ensembl"/>
        </authorList>
    </citation>
    <scope>IDENTIFICATION</scope>
    <source>
        <strain evidence="2">Thoroughbred</strain>
    </source>
</reference>
<evidence type="ECO:0000313" key="3">
    <source>
        <dbReference type="Proteomes" id="UP000002281"/>
    </source>
</evidence>
<reference evidence="2 3" key="1">
    <citation type="journal article" date="2009" name="Science">
        <title>Genome sequence, comparative analysis, and population genetics of the domestic horse.</title>
        <authorList>
            <consortium name="Broad Institute Genome Sequencing Platform"/>
            <consortium name="Broad Institute Whole Genome Assembly Team"/>
            <person name="Wade C.M."/>
            <person name="Giulotto E."/>
            <person name="Sigurdsson S."/>
            <person name="Zoli M."/>
            <person name="Gnerre S."/>
            <person name="Imsland F."/>
            <person name="Lear T.L."/>
            <person name="Adelson D.L."/>
            <person name="Bailey E."/>
            <person name="Bellone R.R."/>
            <person name="Bloecker H."/>
            <person name="Distl O."/>
            <person name="Edgar R.C."/>
            <person name="Garber M."/>
            <person name="Leeb T."/>
            <person name="Mauceli E."/>
            <person name="MacLeod J.N."/>
            <person name="Penedo M.C.T."/>
            <person name="Raison J.M."/>
            <person name="Sharpe T."/>
            <person name="Vogel J."/>
            <person name="Andersson L."/>
            <person name="Antczak D.F."/>
            <person name="Biagi T."/>
            <person name="Binns M.M."/>
            <person name="Chowdhary B.P."/>
            <person name="Coleman S.J."/>
            <person name="Della Valle G."/>
            <person name="Fryc S."/>
            <person name="Guerin G."/>
            <person name="Hasegawa T."/>
            <person name="Hill E.W."/>
            <person name="Jurka J."/>
            <person name="Kiialainen A."/>
            <person name="Lindgren G."/>
            <person name="Liu J."/>
            <person name="Magnani E."/>
            <person name="Mickelson J.R."/>
            <person name="Murray J."/>
            <person name="Nergadze S.G."/>
            <person name="Onofrio R."/>
            <person name="Pedroni S."/>
            <person name="Piras M.F."/>
            <person name="Raudsepp T."/>
            <person name="Rocchi M."/>
            <person name="Roeed K.H."/>
            <person name="Ryder O.A."/>
            <person name="Searle S."/>
            <person name="Skow L."/>
            <person name="Swinburne J.E."/>
            <person name="Syvaenen A.C."/>
            <person name="Tozaki T."/>
            <person name="Valberg S.J."/>
            <person name="Vaudin M."/>
            <person name="White J.R."/>
            <person name="Zody M.C."/>
            <person name="Lander E.S."/>
            <person name="Lindblad-Toh K."/>
        </authorList>
    </citation>
    <scope>NUCLEOTIDE SEQUENCE [LARGE SCALE GENOMIC DNA]</scope>
    <source>
        <strain evidence="2 3">Thoroughbred</strain>
    </source>
</reference>
<dbReference type="Ensembl" id="ENSECAT00000030018.1">
    <property type="protein sequence ID" value="ENSECAP00000038283.1"/>
    <property type="gene ID" value="ENSECAG00000034043.1"/>
</dbReference>
<feature type="compositionally biased region" description="Polar residues" evidence="1">
    <location>
        <begin position="9"/>
        <end position="23"/>
    </location>
</feature>
<reference evidence="2" key="2">
    <citation type="submission" date="2025-08" db="UniProtKB">
        <authorList>
            <consortium name="Ensembl"/>
        </authorList>
    </citation>
    <scope>IDENTIFICATION</scope>
    <source>
        <strain evidence="2">Thoroughbred</strain>
    </source>
</reference>
<name>A0A3Q2HVD0_HORSE</name>
<dbReference type="Proteomes" id="UP000002281">
    <property type="component" value="Chromosome 17"/>
</dbReference>
<dbReference type="Bgee" id="ENSECAG00000034043">
    <property type="expression patterns" value="Expressed in inner cell mass and 15 other cell types or tissues"/>
</dbReference>
<dbReference type="AlphaFoldDB" id="A0A3Q2HVD0"/>
<protein>
    <submittedName>
        <fullName evidence="2">Uncharacterized protein</fullName>
    </submittedName>
</protein>
<dbReference type="OMA" id="SEFRMAR"/>
<organism evidence="2 3">
    <name type="scientific">Equus caballus</name>
    <name type="common">Horse</name>
    <dbReference type="NCBI Taxonomy" id="9796"/>
    <lineage>
        <taxon>Eukaryota</taxon>
        <taxon>Metazoa</taxon>
        <taxon>Chordata</taxon>
        <taxon>Craniata</taxon>
        <taxon>Vertebrata</taxon>
        <taxon>Euteleostomi</taxon>
        <taxon>Mammalia</taxon>
        <taxon>Eutheria</taxon>
        <taxon>Laurasiatheria</taxon>
        <taxon>Perissodactyla</taxon>
        <taxon>Equidae</taxon>
        <taxon>Equus</taxon>
    </lineage>
</organism>
<accession>A0A3Q2HVD0</accession>
<evidence type="ECO:0000313" key="2">
    <source>
        <dbReference type="Ensembl" id="ENSECAP00000038283.1"/>
    </source>
</evidence>